<dbReference type="PANTHER" id="PTHR13748:SF62">
    <property type="entry name" value="COBW DOMAIN-CONTAINING PROTEIN"/>
    <property type="match status" value="1"/>
</dbReference>
<dbReference type="GO" id="GO:0000166">
    <property type="term" value="F:nucleotide binding"/>
    <property type="evidence" value="ECO:0007669"/>
    <property type="project" value="UniProtKB-KW"/>
</dbReference>
<dbReference type="Proteomes" id="UP000013827">
    <property type="component" value="Unassembled WGS sequence"/>
</dbReference>
<dbReference type="GeneID" id="17278648"/>
<keyword evidence="2" id="KW-0143">Chaperone</keyword>
<dbReference type="InterPro" id="IPR051316">
    <property type="entry name" value="Zinc-reg_GTPase_activator"/>
</dbReference>
<keyword evidence="5" id="KW-1185">Reference proteome</keyword>
<name>A0A0D3KC91_EMIH1</name>
<dbReference type="GO" id="GO:0005737">
    <property type="term" value="C:cytoplasm"/>
    <property type="evidence" value="ECO:0007669"/>
    <property type="project" value="TreeGrafter"/>
</dbReference>
<dbReference type="InterPro" id="IPR036627">
    <property type="entry name" value="CobW-likC_sf"/>
</dbReference>
<reference evidence="4" key="2">
    <citation type="submission" date="2024-10" db="UniProtKB">
        <authorList>
            <consortium name="EnsemblProtists"/>
        </authorList>
    </citation>
    <scope>IDENTIFICATION</scope>
</reference>
<keyword evidence="1" id="KW-0547">Nucleotide-binding</keyword>
<proteinExistence type="predicted"/>
<dbReference type="STRING" id="2903.R1FD19"/>
<protein>
    <recommendedName>
        <fullName evidence="3">CobW C-terminal domain-containing protein</fullName>
    </recommendedName>
</protein>
<dbReference type="Gene3D" id="3.30.1220.10">
    <property type="entry name" value="CobW-like, C-terminal domain"/>
    <property type="match status" value="1"/>
</dbReference>
<accession>A0A0D3KC91</accession>
<evidence type="ECO:0000259" key="3">
    <source>
        <dbReference type="SMART" id="SM00833"/>
    </source>
</evidence>
<evidence type="ECO:0000313" key="5">
    <source>
        <dbReference type="Proteomes" id="UP000013827"/>
    </source>
</evidence>
<organism evidence="4 5">
    <name type="scientific">Emiliania huxleyi (strain CCMP1516)</name>
    <dbReference type="NCBI Taxonomy" id="280463"/>
    <lineage>
        <taxon>Eukaryota</taxon>
        <taxon>Haptista</taxon>
        <taxon>Haptophyta</taxon>
        <taxon>Prymnesiophyceae</taxon>
        <taxon>Isochrysidales</taxon>
        <taxon>Noelaerhabdaceae</taxon>
        <taxon>Emiliania</taxon>
    </lineage>
</organism>
<dbReference type="PANTHER" id="PTHR13748">
    <property type="entry name" value="COBW-RELATED"/>
    <property type="match status" value="1"/>
</dbReference>
<evidence type="ECO:0000313" key="4">
    <source>
        <dbReference type="EnsemblProtists" id="EOD33376"/>
    </source>
</evidence>
<evidence type="ECO:0000256" key="1">
    <source>
        <dbReference type="ARBA" id="ARBA00022741"/>
    </source>
</evidence>
<sequence>MSISVTHRGGMNYDALSQFLGKHLQEHGDDILRMKGIVATNRGAGQTPRAALYEKLCFQGIHGSFEGDVIGTYAAEEALESRIVFIGRDLDAEALQNGFLACAE</sequence>
<dbReference type="HOGENOM" id="CLU_2255283_0_0_1"/>
<dbReference type="PaxDb" id="2903-EOD33376"/>
<dbReference type="SMART" id="SM00833">
    <property type="entry name" value="CobW_C"/>
    <property type="match status" value="1"/>
</dbReference>
<feature type="domain" description="CobW C-terminal" evidence="3">
    <location>
        <begin position="2"/>
        <end position="103"/>
    </location>
</feature>
<evidence type="ECO:0000256" key="2">
    <source>
        <dbReference type="ARBA" id="ARBA00023186"/>
    </source>
</evidence>
<dbReference type="Pfam" id="PF07683">
    <property type="entry name" value="CobW_C"/>
    <property type="match status" value="1"/>
</dbReference>
<dbReference type="AlphaFoldDB" id="A0A0D3KC91"/>
<dbReference type="KEGG" id="ehx:EMIHUDRAFT_253163"/>
<dbReference type="InterPro" id="IPR011629">
    <property type="entry name" value="CobW-like_C"/>
</dbReference>
<dbReference type="EnsemblProtists" id="EOD33376">
    <property type="protein sequence ID" value="EOD33376"/>
    <property type="gene ID" value="EMIHUDRAFT_253163"/>
</dbReference>
<dbReference type="eggNOG" id="KOG2743">
    <property type="taxonomic scope" value="Eukaryota"/>
</dbReference>
<reference evidence="5" key="1">
    <citation type="journal article" date="2013" name="Nature">
        <title>Pan genome of the phytoplankton Emiliania underpins its global distribution.</title>
        <authorList>
            <person name="Read B.A."/>
            <person name="Kegel J."/>
            <person name="Klute M.J."/>
            <person name="Kuo A."/>
            <person name="Lefebvre S.C."/>
            <person name="Maumus F."/>
            <person name="Mayer C."/>
            <person name="Miller J."/>
            <person name="Monier A."/>
            <person name="Salamov A."/>
            <person name="Young J."/>
            <person name="Aguilar M."/>
            <person name="Claverie J.M."/>
            <person name="Frickenhaus S."/>
            <person name="Gonzalez K."/>
            <person name="Herman E.K."/>
            <person name="Lin Y.C."/>
            <person name="Napier J."/>
            <person name="Ogata H."/>
            <person name="Sarno A.F."/>
            <person name="Shmutz J."/>
            <person name="Schroeder D."/>
            <person name="de Vargas C."/>
            <person name="Verret F."/>
            <person name="von Dassow P."/>
            <person name="Valentin K."/>
            <person name="Van de Peer Y."/>
            <person name="Wheeler G."/>
            <person name="Dacks J.B."/>
            <person name="Delwiche C.F."/>
            <person name="Dyhrman S.T."/>
            <person name="Glockner G."/>
            <person name="John U."/>
            <person name="Richards T."/>
            <person name="Worden A.Z."/>
            <person name="Zhang X."/>
            <person name="Grigoriev I.V."/>
            <person name="Allen A.E."/>
            <person name="Bidle K."/>
            <person name="Borodovsky M."/>
            <person name="Bowler C."/>
            <person name="Brownlee C."/>
            <person name="Cock J.M."/>
            <person name="Elias M."/>
            <person name="Gladyshev V.N."/>
            <person name="Groth M."/>
            <person name="Guda C."/>
            <person name="Hadaegh A."/>
            <person name="Iglesias-Rodriguez M.D."/>
            <person name="Jenkins J."/>
            <person name="Jones B.M."/>
            <person name="Lawson T."/>
            <person name="Leese F."/>
            <person name="Lindquist E."/>
            <person name="Lobanov A."/>
            <person name="Lomsadze A."/>
            <person name="Malik S.B."/>
            <person name="Marsh M.E."/>
            <person name="Mackinder L."/>
            <person name="Mock T."/>
            <person name="Mueller-Roeber B."/>
            <person name="Pagarete A."/>
            <person name="Parker M."/>
            <person name="Probert I."/>
            <person name="Quesneville H."/>
            <person name="Raines C."/>
            <person name="Rensing S.A."/>
            <person name="Riano-Pachon D.M."/>
            <person name="Richier S."/>
            <person name="Rokitta S."/>
            <person name="Shiraiwa Y."/>
            <person name="Soanes D.M."/>
            <person name="van der Giezen M."/>
            <person name="Wahlund T.M."/>
            <person name="Williams B."/>
            <person name="Wilson W."/>
            <person name="Wolfe G."/>
            <person name="Wurch L.L."/>
        </authorList>
    </citation>
    <scope>NUCLEOTIDE SEQUENCE</scope>
</reference>
<dbReference type="SUPFAM" id="SSF90002">
    <property type="entry name" value="Hypothetical protein YjiA, C-terminal domain"/>
    <property type="match status" value="1"/>
</dbReference>
<dbReference type="RefSeq" id="XP_005785805.1">
    <property type="nucleotide sequence ID" value="XM_005785748.1"/>
</dbReference>